<dbReference type="InterPro" id="IPR036291">
    <property type="entry name" value="NAD(P)-bd_dom_sf"/>
</dbReference>
<dbReference type="SUPFAM" id="SSF51735">
    <property type="entry name" value="NAD(P)-binding Rossmann-fold domains"/>
    <property type="match status" value="1"/>
</dbReference>
<evidence type="ECO:0000259" key="3">
    <source>
        <dbReference type="Pfam" id="PF04321"/>
    </source>
</evidence>
<keyword evidence="2" id="KW-0521">NADP</keyword>
<dbReference type="OrthoDB" id="9803892at2"/>
<evidence type="ECO:0000256" key="1">
    <source>
        <dbReference type="ARBA" id="ARBA00010944"/>
    </source>
</evidence>
<dbReference type="InterPro" id="IPR029903">
    <property type="entry name" value="RmlD-like-bd"/>
</dbReference>
<evidence type="ECO:0000256" key="2">
    <source>
        <dbReference type="RuleBase" id="RU364082"/>
    </source>
</evidence>
<keyword evidence="5" id="KW-1185">Reference proteome</keyword>
<comment type="caution">
    <text evidence="4">The sequence shown here is derived from an EMBL/GenBank/DDBJ whole genome shotgun (WGS) entry which is preliminary data.</text>
</comment>
<dbReference type="GO" id="GO:0008831">
    <property type="term" value="F:dTDP-4-dehydrorhamnose reductase activity"/>
    <property type="evidence" value="ECO:0007669"/>
    <property type="project" value="UniProtKB-EC"/>
</dbReference>
<comment type="pathway">
    <text evidence="2">Carbohydrate biosynthesis; dTDP-L-rhamnose biosynthesis.</text>
</comment>
<reference evidence="4 5" key="1">
    <citation type="submission" date="2018-11" db="EMBL/GenBank/DDBJ databases">
        <title>Genomic Encyclopedia of Type Strains, Phase IV (KMG-IV): sequencing the most valuable type-strain genomes for metagenomic binning, comparative biology and taxonomic classification.</title>
        <authorList>
            <person name="Goeker M."/>
        </authorList>
    </citation>
    <scope>NUCLEOTIDE SEQUENCE [LARGE SCALE GENOMIC DNA]</scope>
    <source>
        <strain evidence="4 5">DSM 102936</strain>
    </source>
</reference>
<comment type="similarity">
    <text evidence="1 2">Belongs to the dTDP-4-dehydrorhamnose reductase family.</text>
</comment>
<evidence type="ECO:0000313" key="5">
    <source>
        <dbReference type="Proteomes" id="UP000282654"/>
    </source>
</evidence>
<dbReference type="Proteomes" id="UP000282654">
    <property type="component" value="Unassembled WGS sequence"/>
</dbReference>
<feature type="domain" description="RmlD-like substrate binding" evidence="3">
    <location>
        <begin position="1"/>
        <end position="278"/>
    </location>
</feature>
<name>A0A3N5AAX1_9THEO</name>
<comment type="function">
    <text evidence="2">Catalyzes the reduction of dTDP-6-deoxy-L-lyxo-4-hexulose to yield dTDP-L-rhamnose.</text>
</comment>
<dbReference type="Pfam" id="PF04321">
    <property type="entry name" value="RmlD_sub_bind"/>
    <property type="match status" value="1"/>
</dbReference>
<protein>
    <recommendedName>
        <fullName evidence="2">dTDP-4-dehydrorhamnose reductase</fullName>
        <ecNumber evidence="2">1.1.1.133</ecNumber>
    </recommendedName>
</protein>
<organism evidence="4 5">
    <name type="scientific">Thermodesulfitimonas autotrophica</name>
    <dbReference type="NCBI Taxonomy" id="1894989"/>
    <lineage>
        <taxon>Bacteria</taxon>
        <taxon>Bacillati</taxon>
        <taxon>Bacillota</taxon>
        <taxon>Clostridia</taxon>
        <taxon>Thermoanaerobacterales</taxon>
        <taxon>Thermoanaerobacteraceae</taxon>
        <taxon>Thermodesulfitimonas</taxon>
    </lineage>
</organism>
<gene>
    <name evidence="4" type="ORF">EDD75_1859</name>
</gene>
<dbReference type="AlphaFoldDB" id="A0A3N5AAX1"/>
<dbReference type="UniPathway" id="UPA00124"/>
<dbReference type="EMBL" id="RKRE01000003">
    <property type="protein sequence ID" value="RPF42749.1"/>
    <property type="molecule type" value="Genomic_DNA"/>
</dbReference>
<keyword evidence="2" id="KW-0560">Oxidoreductase</keyword>
<dbReference type="RefSeq" id="WP_123931315.1">
    <property type="nucleotide sequence ID" value="NZ_RKRE01000003.1"/>
</dbReference>
<dbReference type="PANTHER" id="PTHR10491:SF4">
    <property type="entry name" value="METHIONINE ADENOSYLTRANSFERASE 2 SUBUNIT BETA"/>
    <property type="match status" value="1"/>
</dbReference>
<evidence type="ECO:0000313" key="4">
    <source>
        <dbReference type="EMBL" id="RPF42749.1"/>
    </source>
</evidence>
<dbReference type="Gene3D" id="3.40.50.720">
    <property type="entry name" value="NAD(P)-binding Rossmann-like Domain"/>
    <property type="match status" value="1"/>
</dbReference>
<dbReference type="CDD" id="cd05254">
    <property type="entry name" value="dTDP_HR_like_SDR_e"/>
    <property type="match status" value="1"/>
</dbReference>
<accession>A0A3N5AAX1</accession>
<dbReference type="GO" id="GO:0019305">
    <property type="term" value="P:dTDP-rhamnose biosynthetic process"/>
    <property type="evidence" value="ECO:0007669"/>
    <property type="project" value="UniProtKB-UniPathway"/>
</dbReference>
<sequence length="279" mass="30648">MRILVTGAAGMLARAVVAEFAARGNKVAGLTRQQLDITSTPAVAEALREYRPAVLVNCAAYTNVDGAEENPREAFLVNGLAVKELAALCRANGVRLVHISTDYIFDGEKGSPYHVYDPARPVNRYGESKWWGEAAVRETGGDYLIVRISWLFGPGGRHFVGTILKRAGEAEELKVVDDQYGAPTYAPDAARAIADLILAGARGTFHVTNSGETTWYRFARAILELSGSRAKLVPCATADFPRPARRPRYAVLDNFPLKEVIGYQLPPWEDALRRYLARR</sequence>
<dbReference type="NCBIfam" id="TIGR01214">
    <property type="entry name" value="rmlD"/>
    <property type="match status" value="1"/>
</dbReference>
<dbReference type="InterPro" id="IPR005913">
    <property type="entry name" value="dTDP_dehydrorham_reduct"/>
</dbReference>
<dbReference type="EC" id="1.1.1.133" evidence="2"/>
<proteinExistence type="inferred from homology"/>
<dbReference type="PANTHER" id="PTHR10491">
    <property type="entry name" value="DTDP-4-DEHYDRORHAMNOSE REDUCTASE"/>
    <property type="match status" value="1"/>
</dbReference>
<dbReference type="Gene3D" id="3.90.25.10">
    <property type="entry name" value="UDP-galactose 4-epimerase, domain 1"/>
    <property type="match status" value="1"/>
</dbReference>